<comment type="caution">
    <text evidence="1">The sequence shown here is derived from an EMBL/GenBank/DDBJ whole genome shotgun (WGS) entry which is preliminary data.</text>
</comment>
<proteinExistence type="predicted"/>
<dbReference type="EMBL" id="LAZR01006239">
    <property type="protein sequence ID" value="KKM93634.1"/>
    <property type="molecule type" value="Genomic_DNA"/>
</dbReference>
<protein>
    <submittedName>
        <fullName evidence="1">Uncharacterized protein</fullName>
    </submittedName>
</protein>
<name>A0A0F9LF98_9ZZZZ</name>
<organism evidence="1">
    <name type="scientific">marine sediment metagenome</name>
    <dbReference type="NCBI Taxonomy" id="412755"/>
    <lineage>
        <taxon>unclassified sequences</taxon>
        <taxon>metagenomes</taxon>
        <taxon>ecological metagenomes</taxon>
    </lineage>
</organism>
<gene>
    <name evidence="1" type="ORF">LCGC14_1206410</name>
</gene>
<sequence>MDKLLTEQEEIFDMVGWYKKVAENSDTYLKYFQNASSGLALLCLGFGRVPEGSNYENFTRAWEHKND</sequence>
<dbReference type="AlphaFoldDB" id="A0A0F9LF98"/>
<evidence type="ECO:0000313" key="1">
    <source>
        <dbReference type="EMBL" id="KKM93634.1"/>
    </source>
</evidence>
<accession>A0A0F9LF98</accession>
<reference evidence="1" key="1">
    <citation type="journal article" date="2015" name="Nature">
        <title>Complex archaea that bridge the gap between prokaryotes and eukaryotes.</title>
        <authorList>
            <person name="Spang A."/>
            <person name="Saw J.H."/>
            <person name="Jorgensen S.L."/>
            <person name="Zaremba-Niedzwiedzka K."/>
            <person name="Martijn J."/>
            <person name="Lind A.E."/>
            <person name="van Eijk R."/>
            <person name="Schleper C."/>
            <person name="Guy L."/>
            <person name="Ettema T.J."/>
        </authorList>
    </citation>
    <scope>NUCLEOTIDE SEQUENCE</scope>
</reference>